<accession>A0A0H3ZH06</accession>
<keyword evidence="1" id="KW-0812">Transmembrane</keyword>
<reference evidence="4" key="1">
    <citation type="journal article" date="2015" name="Vet. Parasitol.">
        <title>Classification of Babesia canis strains in Europe based on polymorphism of the Bc28.1-gene from the Babesia canis Bc28 multigene family.</title>
        <authorList>
            <person name="Carcy B."/>
            <person name="Randazzo S."/>
            <person name="Depoix D."/>
            <person name="Adaszek L."/>
            <person name="Cardoso L."/>
            <person name="Baneth G."/>
            <person name="Gorenflot A."/>
            <person name="Schetters T.P."/>
        </authorList>
    </citation>
    <scope>NUCLEOTIDE SEQUENCE</scope>
    <source>
        <strain evidence="3">34.01</strain>
        <strain evidence="4">G</strain>
    </source>
</reference>
<keyword evidence="4" id="KW-0477">Merozoite</keyword>
<evidence type="ECO:0000313" key="4">
    <source>
        <dbReference type="EMBL" id="AKN35163.1"/>
    </source>
</evidence>
<feature type="signal peptide" evidence="2">
    <location>
        <begin position="1"/>
        <end position="19"/>
    </location>
</feature>
<keyword evidence="1" id="KW-1133">Transmembrane helix</keyword>
<feature type="chain" id="PRO_5007408291" evidence="2">
    <location>
        <begin position="20"/>
        <end position="255"/>
    </location>
</feature>
<keyword evidence="2" id="KW-0732">Signal</keyword>
<evidence type="ECO:0000256" key="2">
    <source>
        <dbReference type="SAM" id="SignalP"/>
    </source>
</evidence>
<organism evidence="4">
    <name type="scientific">Babesia canis</name>
    <dbReference type="NCBI Taxonomy" id="5867"/>
    <lineage>
        <taxon>Eukaryota</taxon>
        <taxon>Sar</taxon>
        <taxon>Alveolata</taxon>
        <taxon>Apicomplexa</taxon>
        <taxon>Aconoidasida</taxon>
        <taxon>Piroplasmida</taxon>
        <taxon>Babesiidae</taxon>
        <taxon>Babesia</taxon>
    </lineage>
</organism>
<dbReference type="EMBL" id="KP863714">
    <property type="protein sequence ID" value="AKN35162.1"/>
    <property type="molecule type" value="Genomic_DNA"/>
</dbReference>
<name>A0A0H3ZH06_BABCA</name>
<dbReference type="EMBL" id="KP863715">
    <property type="protein sequence ID" value="AKN35163.1"/>
    <property type="molecule type" value="Genomic_DNA"/>
</dbReference>
<feature type="transmembrane region" description="Helical" evidence="1">
    <location>
        <begin position="236"/>
        <end position="254"/>
    </location>
</feature>
<evidence type="ECO:0000313" key="3">
    <source>
        <dbReference type="EMBL" id="AKN35162.1"/>
    </source>
</evidence>
<dbReference type="Gene3D" id="1.20.910.20">
    <property type="match status" value="1"/>
</dbReference>
<dbReference type="AlphaFoldDB" id="A0A0H3ZH06"/>
<gene>
    <name evidence="4" type="primary">Bc28.1</name>
</gene>
<sequence length="255" mass="28214">MKGFFGIILSIIFVRAVSCTEDEKRDTVVEGATSVEASLKEQIDWLAERYSADLTNKDTSKWNTNEQVKELLNEKAVGIESRLLAIAKEFHKLKSVLCTGVNETPAHVANRVSPGDAISMLYVLSITHRELSSLKNKIDEWKKVKASDNGTNVIQNIKDDRTNTWFVAHGFKVAELNDVTLEKVATVVNELVSHNDMIYINDAMKQNVDKWNKESERLAMMAEQGISGAKGKKDGFSFAGLSVISLLVAAVAVVL</sequence>
<keyword evidence="1" id="KW-0472">Membrane</keyword>
<dbReference type="SMR" id="A0A0H3ZH06"/>
<evidence type="ECO:0000256" key="1">
    <source>
        <dbReference type="SAM" id="Phobius"/>
    </source>
</evidence>
<protein>
    <submittedName>
        <fullName evidence="4">Merozoite surface protein Bc28.1</fullName>
    </submittedName>
</protein>
<proteinExistence type="predicted"/>